<accession>A0A382SLP2</accession>
<name>A0A382SLP2_9ZZZZ</name>
<dbReference type="AlphaFoldDB" id="A0A382SLP2"/>
<dbReference type="EMBL" id="UINC01129965">
    <property type="protein sequence ID" value="SVD10723.1"/>
    <property type="molecule type" value="Genomic_DNA"/>
</dbReference>
<protein>
    <submittedName>
        <fullName evidence="1">Uncharacterized protein</fullName>
    </submittedName>
</protein>
<reference evidence="1" key="1">
    <citation type="submission" date="2018-05" db="EMBL/GenBank/DDBJ databases">
        <authorList>
            <person name="Lanie J.A."/>
            <person name="Ng W.-L."/>
            <person name="Kazmierczak K.M."/>
            <person name="Andrzejewski T.M."/>
            <person name="Davidsen T.M."/>
            <person name="Wayne K.J."/>
            <person name="Tettelin H."/>
            <person name="Glass J.I."/>
            <person name="Rusch D."/>
            <person name="Podicherti R."/>
            <person name="Tsui H.-C.T."/>
            <person name="Winkler M.E."/>
        </authorList>
    </citation>
    <scope>NUCLEOTIDE SEQUENCE</scope>
</reference>
<gene>
    <name evidence="1" type="ORF">METZ01_LOCUS363577</name>
</gene>
<evidence type="ECO:0000313" key="1">
    <source>
        <dbReference type="EMBL" id="SVD10723.1"/>
    </source>
</evidence>
<proteinExistence type="predicted"/>
<organism evidence="1">
    <name type="scientific">marine metagenome</name>
    <dbReference type="NCBI Taxonomy" id="408172"/>
    <lineage>
        <taxon>unclassified sequences</taxon>
        <taxon>metagenomes</taxon>
        <taxon>ecological metagenomes</taxon>
    </lineage>
</organism>
<sequence>MPIEGKLAAIMLTDIAGYTQDEAVAISIIQKQE</sequence>